<evidence type="ECO:0000256" key="3">
    <source>
        <dbReference type="ARBA" id="ARBA00023082"/>
    </source>
</evidence>
<dbReference type="Gene3D" id="1.10.10.10">
    <property type="entry name" value="Winged helix-like DNA-binding domain superfamily/Winged helix DNA-binding domain"/>
    <property type="match status" value="1"/>
</dbReference>
<feature type="domain" description="RNA polymerase sigma factor 70 region 4 type 2" evidence="6">
    <location>
        <begin position="124"/>
        <end position="171"/>
    </location>
</feature>
<dbReference type="InterPro" id="IPR014284">
    <property type="entry name" value="RNA_pol_sigma-70_dom"/>
</dbReference>
<gene>
    <name evidence="7" type="ORF">SAMN05443550_101710</name>
</gene>
<dbReference type="RefSeq" id="WP_090555148.1">
    <property type="nucleotide sequence ID" value="NZ_FNRA01000001.1"/>
</dbReference>
<dbReference type="Proteomes" id="UP000198850">
    <property type="component" value="Unassembled WGS sequence"/>
</dbReference>
<comment type="similarity">
    <text evidence="1">Belongs to the sigma-70 factor family. ECF subfamily.</text>
</comment>
<protein>
    <submittedName>
        <fullName evidence="7">RNA polymerase sigma-70 factor, ECF subfamily</fullName>
    </submittedName>
</protein>
<dbReference type="InterPro" id="IPR039425">
    <property type="entry name" value="RNA_pol_sigma-70-like"/>
</dbReference>
<dbReference type="InterPro" id="IPR013249">
    <property type="entry name" value="RNA_pol_sigma70_r4_t2"/>
</dbReference>
<keyword evidence="4" id="KW-0804">Transcription</keyword>
<dbReference type="Pfam" id="PF04542">
    <property type="entry name" value="Sigma70_r2"/>
    <property type="match status" value="1"/>
</dbReference>
<dbReference type="PANTHER" id="PTHR43133">
    <property type="entry name" value="RNA POLYMERASE ECF-TYPE SIGMA FACTO"/>
    <property type="match status" value="1"/>
</dbReference>
<evidence type="ECO:0000313" key="7">
    <source>
        <dbReference type="EMBL" id="SEA02178.1"/>
    </source>
</evidence>
<dbReference type="InterPro" id="IPR013325">
    <property type="entry name" value="RNA_pol_sigma_r2"/>
</dbReference>
<dbReference type="PANTHER" id="PTHR43133:SF46">
    <property type="entry name" value="RNA POLYMERASE SIGMA-70 FACTOR ECF SUBFAMILY"/>
    <property type="match status" value="1"/>
</dbReference>
<dbReference type="InterPro" id="IPR036388">
    <property type="entry name" value="WH-like_DNA-bd_sf"/>
</dbReference>
<organism evidence="7 8">
    <name type="scientific">Pedobacter hartonius</name>
    <dbReference type="NCBI Taxonomy" id="425514"/>
    <lineage>
        <taxon>Bacteria</taxon>
        <taxon>Pseudomonadati</taxon>
        <taxon>Bacteroidota</taxon>
        <taxon>Sphingobacteriia</taxon>
        <taxon>Sphingobacteriales</taxon>
        <taxon>Sphingobacteriaceae</taxon>
        <taxon>Pedobacter</taxon>
    </lineage>
</organism>
<dbReference type="InterPro" id="IPR013324">
    <property type="entry name" value="RNA_pol_sigma_r3/r4-like"/>
</dbReference>
<dbReference type="AlphaFoldDB" id="A0A1H3XUG8"/>
<dbReference type="GO" id="GO:0003677">
    <property type="term" value="F:DNA binding"/>
    <property type="evidence" value="ECO:0007669"/>
    <property type="project" value="InterPro"/>
</dbReference>
<name>A0A1H3XUG8_9SPHI</name>
<evidence type="ECO:0000259" key="6">
    <source>
        <dbReference type="Pfam" id="PF08281"/>
    </source>
</evidence>
<dbReference type="NCBIfam" id="TIGR02937">
    <property type="entry name" value="sigma70-ECF"/>
    <property type="match status" value="1"/>
</dbReference>
<dbReference type="OrthoDB" id="799938at2"/>
<dbReference type="InterPro" id="IPR007627">
    <property type="entry name" value="RNA_pol_sigma70_r2"/>
</dbReference>
<feature type="domain" description="RNA polymerase sigma-70 region 2" evidence="5">
    <location>
        <begin position="25"/>
        <end position="90"/>
    </location>
</feature>
<sequence>MKPQLSEAELLNLISNGDQEAFAIIYTTHLNNIYRYVFSICYAKETSEEIVQELFIKVWENREHLIHVISLKPYLYRSAKNLLLNHVHRSKIKSKVFDLIELAKQKEVNSTSDSALMYNDYYRIAQRAIDLLPEKRKQIFRLRLNDELSLDEIASKLCISKSVVKKQLYNGIGFVRRYLHKHEIIILAICLQGSYQYLRALKNIFF</sequence>
<dbReference type="Pfam" id="PF08281">
    <property type="entry name" value="Sigma70_r4_2"/>
    <property type="match status" value="1"/>
</dbReference>
<dbReference type="SUPFAM" id="SSF88946">
    <property type="entry name" value="Sigma2 domain of RNA polymerase sigma factors"/>
    <property type="match status" value="1"/>
</dbReference>
<accession>A0A1H3XUG8</accession>
<evidence type="ECO:0000256" key="1">
    <source>
        <dbReference type="ARBA" id="ARBA00010641"/>
    </source>
</evidence>
<evidence type="ECO:0000256" key="4">
    <source>
        <dbReference type="ARBA" id="ARBA00023163"/>
    </source>
</evidence>
<evidence type="ECO:0000259" key="5">
    <source>
        <dbReference type="Pfam" id="PF04542"/>
    </source>
</evidence>
<dbReference type="EMBL" id="FNRA01000001">
    <property type="protein sequence ID" value="SEA02178.1"/>
    <property type="molecule type" value="Genomic_DNA"/>
</dbReference>
<dbReference type="Gene3D" id="1.10.1740.10">
    <property type="match status" value="1"/>
</dbReference>
<keyword evidence="3" id="KW-0731">Sigma factor</keyword>
<dbReference type="SUPFAM" id="SSF88659">
    <property type="entry name" value="Sigma3 and sigma4 domains of RNA polymerase sigma factors"/>
    <property type="match status" value="1"/>
</dbReference>
<keyword evidence="2" id="KW-0805">Transcription regulation</keyword>
<proteinExistence type="inferred from homology"/>
<dbReference type="STRING" id="425514.SAMN05443550_101710"/>
<dbReference type="GO" id="GO:0006352">
    <property type="term" value="P:DNA-templated transcription initiation"/>
    <property type="evidence" value="ECO:0007669"/>
    <property type="project" value="InterPro"/>
</dbReference>
<evidence type="ECO:0000256" key="2">
    <source>
        <dbReference type="ARBA" id="ARBA00023015"/>
    </source>
</evidence>
<evidence type="ECO:0000313" key="8">
    <source>
        <dbReference type="Proteomes" id="UP000198850"/>
    </source>
</evidence>
<keyword evidence="8" id="KW-1185">Reference proteome</keyword>
<dbReference type="GO" id="GO:0016987">
    <property type="term" value="F:sigma factor activity"/>
    <property type="evidence" value="ECO:0007669"/>
    <property type="project" value="UniProtKB-KW"/>
</dbReference>
<reference evidence="7 8" key="1">
    <citation type="submission" date="2016-10" db="EMBL/GenBank/DDBJ databases">
        <authorList>
            <person name="de Groot N.N."/>
        </authorList>
    </citation>
    <scope>NUCLEOTIDE SEQUENCE [LARGE SCALE GENOMIC DNA]</scope>
    <source>
        <strain evidence="7 8">DSM 19033</strain>
    </source>
</reference>